<sequence>AVQEAASAGAALEALREGEFDVLVSDIGMPGEDGYAMMRRLRTLGPEVPASGIPALALTAYTRVEDRRQAIAAGFQMHLAKPIEPNSLVTAVAHLVGRAGNRASWP</sequence>
<organism evidence="4 5">
    <name type="scientific">Sorangium cellulosum</name>
    <name type="common">Polyangium cellulosum</name>
    <dbReference type="NCBI Taxonomy" id="56"/>
    <lineage>
        <taxon>Bacteria</taxon>
        <taxon>Pseudomonadati</taxon>
        <taxon>Myxococcota</taxon>
        <taxon>Polyangia</taxon>
        <taxon>Polyangiales</taxon>
        <taxon>Polyangiaceae</taxon>
        <taxon>Sorangium</taxon>
    </lineage>
</organism>
<feature type="non-terminal residue" evidence="4">
    <location>
        <position position="1"/>
    </location>
</feature>
<dbReference type="GO" id="GO:0000155">
    <property type="term" value="F:phosphorelay sensor kinase activity"/>
    <property type="evidence" value="ECO:0007669"/>
    <property type="project" value="TreeGrafter"/>
</dbReference>
<name>A0A150PRD0_SORCE</name>
<dbReference type="PANTHER" id="PTHR43547:SF2">
    <property type="entry name" value="HYBRID SIGNAL TRANSDUCTION HISTIDINE KINASE C"/>
    <property type="match status" value="1"/>
</dbReference>
<dbReference type="PANTHER" id="PTHR43547">
    <property type="entry name" value="TWO-COMPONENT HISTIDINE KINASE"/>
    <property type="match status" value="1"/>
</dbReference>
<feature type="modified residue" description="4-aspartylphosphate" evidence="2">
    <location>
        <position position="26"/>
    </location>
</feature>
<evidence type="ECO:0000256" key="2">
    <source>
        <dbReference type="PROSITE-ProRule" id="PRU00169"/>
    </source>
</evidence>
<dbReference type="Proteomes" id="UP000075420">
    <property type="component" value="Unassembled WGS sequence"/>
</dbReference>
<keyword evidence="1 2" id="KW-0597">Phosphoprotein</keyword>
<dbReference type="Gene3D" id="3.40.50.2300">
    <property type="match status" value="1"/>
</dbReference>
<evidence type="ECO:0000313" key="4">
    <source>
        <dbReference type="EMBL" id="KYF58213.1"/>
    </source>
</evidence>
<dbReference type="EMBL" id="JELY01000764">
    <property type="protein sequence ID" value="KYF58213.1"/>
    <property type="molecule type" value="Genomic_DNA"/>
</dbReference>
<gene>
    <name evidence="4" type="ORF">BE08_06120</name>
</gene>
<dbReference type="PROSITE" id="PS50110">
    <property type="entry name" value="RESPONSE_REGULATORY"/>
    <property type="match status" value="1"/>
</dbReference>
<evidence type="ECO:0000313" key="5">
    <source>
        <dbReference type="Proteomes" id="UP000075420"/>
    </source>
</evidence>
<dbReference type="SUPFAM" id="SSF52172">
    <property type="entry name" value="CheY-like"/>
    <property type="match status" value="1"/>
</dbReference>
<dbReference type="InterPro" id="IPR001789">
    <property type="entry name" value="Sig_transdc_resp-reg_receiver"/>
</dbReference>
<comment type="caution">
    <text evidence="4">The sequence shown here is derived from an EMBL/GenBank/DDBJ whole genome shotgun (WGS) entry which is preliminary data.</text>
</comment>
<dbReference type="InterPro" id="IPR011006">
    <property type="entry name" value="CheY-like_superfamily"/>
</dbReference>
<accession>A0A150PRD0</accession>
<proteinExistence type="predicted"/>
<dbReference type="Pfam" id="PF00072">
    <property type="entry name" value="Response_reg"/>
    <property type="match status" value="1"/>
</dbReference>
<evidence type="ECO:0000256" key="1">
    <source>
        <dbReference type="ARBA" id="ARBA00022553"/>
    </source>
</evidence>
<dbReference type="SMART" id="SM00448">
    <property type="entry name" value="REC"/>
    <property type="match status" value="1"/>
</dbReference>
<dbReference type="AlphaFoldDB" id="A0A150PRD0"/>
<feature type="domain" description="Response regulatory" evidence="3">
    <location>
        <begin position="1"/>
        <end position="96"/>
    </location>
</feature>
<reference evidence="4 5" key="1">
    <citation type="submission" date="2014-02" db="EMBL/GenBank/DDBJ databases">
        <title>The small core and large imbalanced accessory genome model reveals a collaborative survival strategy of Sorangium cellulosum strains in nature.</title>
        <authorList>
            <person name="Han K."/>
            <person name="Peng R."/>
            <person name="Blom J."/>
            <person name="Li Y.-Z."/>
        </authorList>
    </citation>
    <scope>NUCLEOTIDE SEQUENCE [LARGE SCALE GENOMIC DNA]</scope>
    <source>
        <strain evidence="4 5">So0157-25</strain>
    </source>
</reference>
<evidence type="ECO:0000259" key="3">
    <source>
        <dbReference type="PROSITE" id="PS50110"/>
    </source>
</evidence>
<protein>
    <recommendedName>
        <fullName evidence="3">Response regulatory domain-containing protein</fullName>
    </recommendedName>
</protein>